<dbReference type="PANTHER" id="PTHR41317">
    <property type="entry name" value="PD-(D_E)XK NUCLEASE FAMILY TRANSPOSASE"/>
    <property type="match status" value="1"/>
</dbReference>
<dbReference type="Proteomes" id="UP000886744">
    <property type="component" value="Unassembled WGS sequence"/>
</dbReference>
<gene>
    <name evidence="1" type="ORF">IAC94_07710</name>
</gene>
<reference evidence="1" key="2">
    <citation type="journal article" date="2021" name="PeerJ">
        <title>Extensive microbial diversity within the chicken gut microbiome revealed by metagenomics and culture.</title>
        <authorList>
            <person name="Gilroy R."/>
            <person name="Ravi A."/>
            <person name="Getino M."/>
            <person name="Pursley I."/>
            <person name="Horton D.L."/>
            <person name="Alikhan N.F."/>
            <person name="Baker D."/>
            <person name="Gharbi K."/>
            <person name="Hall N."/>
            <person name="Watson M."/>
            <person name="Adriaenssens E.M."/>
            <person name="Foster-Nyarko E."/>
            <person name="Jarju S."/>
            <person name="Secka A."/>
            <person name="Antonio M."/>
            <person name="Oren A."/>
            <person name="Chaudhuri R.R."/>
            <person name="La Ragione R."/>
            <person name="Hildebrand F."/>
            <person name="Pallen M.J."/>
        </authorList>
    </citation>
    <scope>NUCLEOTIDE SEQUENCE</scope>
    <source>
        <strain evidence="1">ChiHjej13B12-12457</strain>
    </source>
</reference>
<dbReference type="Pfam" id="PF12784">
    <property type="entry name" value="PDDEXK_2"/>
    <property type="match status" value="1"/>
</dbReference>
<dbReference type="PANTHER" id="PTHR41317:SF1">
    <property type="entry name" value="PD-(D_E)XK NUCLEASE FAMILY TRANSPOSASE"/>
    <property type="match status" value="1"/>
</dbReference>
<dbReference type="EMBL" id="DVHI01000096">
    <property type="protein sequence ID" value="HIR63387.1"/>
    <property type="molecule type" value="Genomic_DNA"/>
</dbReference>
<dbReference type="NCBIfam" id="TIGR01784">
    <property type="entry name" value="T_den_put_tspse"/>
    <property type="match status" value="1"/>
</dbReference>
<protein>
    <submittedName>
        <fullName evidence="1">Rpn family recombination-promoting nuclease/putative transposase</fullName>
    </submittedName>
</protein>
<organism evidence="1 2">
    <name type="scientific">Candidatus Coprenecus avistercoris</name>
    <dbReference type="NCBI Taxonomy" id="2840730"/>
    <lineage>
        <taxon>Bacteria</taxon>
        <taxon>Pseudomonadati</taxon>
        <taxon>Bacteroidota</taxon>
        <taxon>Bacteroidia</taxon>
        <taxon>Bacteroidales</taxon>
        <taxon>Rikenellaceae</taxon>
        <taxon>Rikenellaceae incertae sedis</taxon>
        <taxon>Candidatus Coprenecus</taxon>
    </lineage>
</organism>
<evidence type="ECO:0000313" key="1">
    <source>
        <dbReference type="EMBL" id="HIR63387.1"/>
    </source>
</evidence>
<comment type="caution">
    <text evidence="1">The sequence shown here is derived from an EMBL/GenBank/DDBJ whole genome shotgun (WGS) entry which is preliminary data.</text>
</comment>
<sequence>MKYLDPKADMTFKKVFGEHEDLVISFLNSLLPFESEDELIKSVEYLNPELVPLNPLKKDSIVDVRCKDSCGRQFIVEMQMMWTSEYKQRVLFNASKAYVSQLECGQDYDLLHPVYSLNMVNDIYSDSEDYYHDYRIVEIAETNEVIEGLRFIFIELPKFTPKNYGDKKMQVLWLRYLTEINSRTRVVSEELTSNPVINKAVAQLEVSAFSDAQLLGYDRFWDMVSTAKMQISSSRKEGFRRGHKEGLEAGMKEGLEKGMEKGLEKGMKEGKKEGIREERIKNARGMKAEGIADEIIARVTGLTQEEMAALQ</sequence>
<accession>A0A9D1E2D3</accession>
<dbReference type="AlphaFoldDB" id="A0A9D1E2D3"/>
<dbReference type="InterPro" id="IPR010106">
    <property type="entry name" value="RpnA"/>
</dbReference>
<reference evidence="1" key="1">
    <citation type="submission" date="2020-10" db="EMBL/GenBank/DDBJ databases">
        <authorList>
            <person name="Gilroy R."/>
        </authorList>
    </citation>
    <scope>NUCLEOTIDE SEQUENCE</scope>
    <source>
        <strain evidence="1">ChiHjej13B12-12457</strain>
    </source>
</reference>
<proteinExistence type="predicted"/>
<name>A0A9D1E2D3_9BACT</name>
<evidence type="ECO:0000313" key="2">
    <source>
        <dbReference type="Proteomes" id="UP000886744"/>
    </source>
</evidence>